<dbReference type="Proteomes" id="UP001597459">
    <property type="component" value="Unassembled WGS sequence"/>
</dbReference>
<keyword evidence="1" id="KW-0812">Transmembrane</keyword>
<proteinExistence type="predicted"/>
<reference evidence="3" key="1">
    <citation type="journal article" date="2019" name="Int. J. Syst. Evol. Microbiol.">
        <title>The Global Catalogue of Microorganisms (GCM) 10K type strain sequencing project: providing services to taxonomists for standard genome sequencing and annotation.</title>
        <authorList>
            <consortium name="The Broad Institute Genomics Platform"/>
            <consortium name="The Broad Institute Genome Sequencing Center for Infectious Disease"/>
            <person name="Wu L."/>
            <person name="Ma J."/>
        </authorList>
    </citation>
    <scope>NUCLEOTIDE SEQUENCE [LARGE SCALE GENOMIC DNA]</scope>
    <source>
        <strain evidence="3">KCTC 42423</strain>
    </source>
</reference>
<gene>
    <name evidence="2" type="ORF">ACFSTE_21085</name>
</gene>
<dbReference type="RefSeq" id="WP_378256793.1">
    <property type="nucleotide sequence ID" value="NZ_JBHSJV010000001.1"/>
</dbReference>
<evidence type="ECO:0000256" key="1">
    <source>
        <dbReference type="SAM" id="Phobius"/>
    </source>
</evidence>
<evidence type="ECO:0008006" key="4">
    <source>
        <dbReference type="Google" id="ProtNLM"/>
    </source>
</evidence>
<accession>A0ABW5NEA4</accession>
<protein>
    <recommendedName>
        <fullName evidence="4">MotA/TolQ/ExbB proton channel domain-containing protein</fullName>
    </recommendedName>
</protein>
<dbReference type="EMBL" id="JBHULX010000046">
    <property type="protein sequence ID" value="MFD2593344.1"/>
    <property type="molecule type" value="Genomic_DNA"/>
</dbReference>
<comment type="caution">
    <text evidence="2">The sequence shown here is derived from an EMBL/GenBank/DDBJ whole genome shotgun (WGS) entry which is preliminary data.</text>
</comment>
<organism evidence="2 3">
    <name type="scientific">Aquimarina hainanensis</name>
    <dbReference type="NCBI Taxonomy" id="1578017"/>
    <lineage>
        <taxon>Bacteria</taxon>
        <taxon>Pseudomonadati</taxon>
        <taxon>Bacteroidota</taxon>
        <taxon>Flavobacteriia</taxon>
        <taxon>Flavobacteriales</taxon>
        <taxon>Flavobacteriaceae</taxon>
        <taxon>Aquimarina</taxon>
    </lineage>
</organism>
<feature type="transmembrane region" description="Helical" evidence="1">
    <location>
        <begin position="53"/>
        <end position="73"/>
    </location>
</feature>
<keyword evidence="1" id="KW-0472">Membrane</keyword>
<evidence type="ECO:0000313" key="2">
    <source>
        <dbReference type="EMBL" id="MFD2593344.1"/>
    </source>
</evidence>
<evidence type="ECO:0000313" key="3">
    <source>
        <dbReference type="Proteomes" id="UP001597459"/>
    </source>
</evidence>
<keyword evidence="1" id="KW-1133">Transmembrane helix</keyword>
<sequence>MSIEEILKLDKKITFRNLIYSKYEFTWGLIGLSLFLIGMSIMLYWIFNGFKIKEVWCLPIGVIFYIISGMYLMDKNKRVIKKHYKHSLLENGNWDYSSLVKIRMKIIKKEIKGKIDLSNDNLLFIIDSLKNNSEINKYNYFILTNGIVMILSVCVGAFLGGFSNFANGFEDYLKAFKLIAGISLMFISLLVYMEMAFFKEYAISRKKHKNRLIRVFENIYLKKNAR</sequence>
<feature type="transmembrane region" description="Helical" evidence="1">
    <location>
        <begin position="25"/>
        <end position="47"/>
    </location>
</feature>
<name>A0ABW5NEA4_9FLAO</name>
<keyword evidence="3" id="KW-1185">Reference proteome</keyword>
<feature type="transmembrane region" description="Helical" evidence="1">
    <location>
        <begin position="140"/>
        <end position="163"/>
    </location>
</feature>
<feature type="transmembrane region" description="Helical" evidence="1">
    <location>
        <begin position="175"/>
        <end position="198"/>
    </location>
</feature>